<dbReference type="GO" id="GO:0032991">
    <property type="term" value="C:protein-containing complex"/>
    <property type="evidence" value="ECO:0007669"/>
    <property type="project" value="UniProtKB-ARBA"/>
</dbReference>
<evidence type="ECO:0000256" key="9">
    <source>
        <dbReference type="ARBA" id="ARBA00034617"/>
    </source>
</evidence>
<organism evidence="15 16">
    <name type="scientific">Biostraticola tofi</name>
    <dbReference type="NCBI Taxonomy" id="466109"/>
    <lineage>
        <taxon>Bacteria</taxon>
        <taxon>Pseudomonadati</taxon>
        <taxon>Pseudomonadota</taxon>
        <taxon>Gammaproteobacteria</taxon>
        <taxon>Enterobacterales</taxon>
        <taxon>Bruguierivoracaceae</taxon>
        <taxon>Biostraticola</taxon>
    </lineage>
</organism>
<feature type="domain" description="UvrD-like helicase ATP-binding" evidence="13">
    <location>
        <begin position="1"/>
        <end position="280"/>
    </location>
</feature>
<dbReference type="PROSITE" id="PS51217">
    <property type="entry name" value="UVRD_HELICASE_CTER"/>
    <property type="match status" value="1"/>
</dbReference>
<evidence type="ECO:0000256" key="5">
    <source>
        <dbReference type="ARBA" id="ARBA00022806"/>
    </source>
</evidence>
<keyword evidence="5 11" id="KW-0347">Helicase</keyword>
<dbReference type="PANTHER" id="PTHR11070">
    <property type="entry name" value="UVRD / RECB / PCRA DNA HELICASE FAMILY MEMBER"/>
    <property type="match status" value="1"/>
</dbReference>
<evidence type="ECO:0000256" key="4">
    <source>
        <dbReference type="ARBA" id="ARBA00022801"/>
    </source>
</evidence>
<dbReference type="SUPFAM" id="SSF52540">
    <property type="entry name" value="P-loop containing nucleoside triphosphate hydrolases"/>
    <property type="match status" value="1"/>
</dbReference>
<feature type="binding site" evidence="12">
    <location>
        <begin position="22"/>
        <end position="29"/>
    </location>
    <ligand>
        <name>ATP</name>
        <dbReference type="ChEBI" id="CHEBI:30616"/>
    </ligand>
</feature>
<dbReference type="EC" id="5.6.2.4" evidence="11"/>
<dbReference type="FunFam" id="1.10.10.160:FF:000001">
    <property type="entry name" value="ATP-dependent DNA helicase"/>
    <property type="match status" value="1"/>
</dbReference>
<reference evidence="15 16" key="1">
    <citation type="submission" date="2019-03" db="EMBL/GenBank/DDBJ databases">
        <title>Genomic Encyclopedia of Type Strains, Phase IV (KMG-IV): sequencing the most valuable type-strain genomes for metagenomic binning, comparative biology and taxonomic classification.</title>
        <authorList>
            <person name="Goeker M."/>
        </authorList>
    </citation>
    <scope>NUCLEOTIDE SEQUENCE [LARGE SCALE GENOMIC DNA]</scope>
    <source>
        <strain evidence="15 16">DSM 19580</strain>
    </source>
</reference>
<evidence type="ECO:0000256" key="7">
    <source>
        <dbReference type="ARBA" id="ARBA00023125"/>
    </source>
</evidence>
<evidence type="ECO:0000256" key="8">
    <source>
        <dbReference type="ARBA" id="ARBA00023235"/>
    </source>
</evidence>
<dbReference type="InterPro" id="IPR005752">
    <property type="entry name" value="Helicase_Rep"/>
</dbReference>
<accession>A0A4R3YLS1</accession>
<dbReference type="InterPro" id="IPR014017">
    <property type="entry name" value="DNA_helicase_UvrD-like_C"/>
</dbReference>
<keyword evidence="16" id="KW-1185">Reference proteome</keyword>
<dbReference type="InterPro" id="IPR014016">
    <property type="entry name" value="UvrD-like_ATP-bd"/>
</dbReference>
<evidence type="ECO:0000256" key="12">
    <source>
        <dbReference type="PROSITE-ProRule" id="PRU00560"/>
    </source>
</evidence>
<dbReference type="Gene3D" id="3.40.50.300">
    <property type="entry name" value="P-loop containing nucleotide triphosphate hydrolases"/>
    <property type="match status" value="2"/>
</dbReference>
<dbReference type="GO" id="GO:0006260">
    <property type="term" value="P:DNA replication"/>
    <property type="evidence" value="ECO:0007669"/>
    <property type="project" value="UniProtKB-UniRule"/>
</dbReference>
<dbReference type="GO" id="GO:0005524">
    <property type="term" value="F:ATP binding"/>
    <property type="evidence" value="ECO:0007669"/>
    <property type="project" value="UniProtKB-UniRule"/>
</dbReference>
<dbReference type="FunFam" id="1.10.486.10:FF:000002">
    <property type="entry name" value="ATP-dependent DNA helicase Rep"/>
    <property type="match status" value="1"/>
</dbReference>
<dbReference type="Pfam" id="PF00580">
    <property type="entry name" value="UvrD-helicase"/>
    <property type="match status" value="1"/>
</dbReference>
<keyword evidence="7 11" id="KW-0238">DNA-binding</keyword>
<dbReference type="PANTHER" id="PTHR11070:SF64">
    <property type="entry name" value="ATP-DEPENDENT DNA HELICASE REP"/>
    <property type="match status" value="1"/>
</dbReference>
<dbReference type="Gene3D" id="1.10.486.10">
    <property type="entry name" value="PCRA, domain 4"/>
    <property type="match status" value="1"/>
</dbReference>
<dbReference type="CDD" id="cd18807">
    <property type="entry name" value="SF1_C_UvrD"/>
    <property type="match status" value="1"/>
</dbReference>
<evidence type="ECO:0000256" key="3">
    <source>
        <dbReference type="ARBA" id="ARBA00022741"/>
    </source>
</evidence>
<evidence type="ECO:0000313" key="16">
    <source>
        <dbReference type="Proteomes" id="UP000295719"/>
    </source>
</evidence>
<dbReference type="GO" id="GO:0009314">
    <property type="term" value="P:response to radiation"/>
    <property type="evidence" value="ECO:0007669"/>
    <property type="project" value="UniProtKB-ARBA"/>
</dbReference>
<dbReference type="Pfam" id="PF13361">
    <property type="entry name" value="UvrD_C"/>
    <property type="match status" value="1"/>
</dbReference>
<dbReference type="Proteomes" id="UP000295719">
    <property type="component" value="Unassembled WGS sequence"/>
</dbReference>
<dbReference type="EMBL" id="SMCR01000008">
    <property type="protein sequence ID" value="TCV93745.1"/>
    <property type="molecule type" value="Genomic_DNA"/>
</dbReference>
<dbReference type="HAMAP" id="MF_01920">
    <property type="entry name" value="Helicase_Rep"/>
    <property type="match status" value="1"/>
</dbReference>
<sequence>MRLNPSQQHAVEFVTGPCLVLAGAGSGKTRVITTKIAHLIRECGYQARHIAAVTFTNKASREMKERVAQTLGRKEARGLTIATFHTLGLEIIKREYQALGMKSRFSLFDDQDQLALLKDLTDQWLEGDKDLLKQLISTLSNWKNDLRDPAQAAASARTERDKLFAHCYGLYDAHLRACNVLDFDDLILRPTRLLQSNPEVRERWQQRLRYLLVDEYQDTNTSQYELVKMLVGARARFTVVGDDDQSIYSWRGARPQNLELLQQDFPALQVIKLEQNYRSTERILKAANILIANNPHLFEKRLFSQLGYGQALKVITANNEDHEAERVVGELIAHHYINKTPYRDYAILYRGNHQSRLFEKMLMQNRIPYRISGGTSFFSRPEIKDLLAYLRVLTNPDDDSAFLRVVNTPRREIGPATLSKLGEWAAQRNKSLFAASFDLGLSQTLTGRGLESLQTFTHWMAGVARRADSEPVAAVRDLVQGMEYESWLHETSPSPKAAEMRMKNVNQLFAWMTDMLEGSELNDPMTLDQVVTRFTLRDMMERGESDEELDQVQLMTLHASKGLEFPCVFLVGMEEGILPHQSSIDENNIDEERRLAYVGITRAQRELTFTLCRERRQYGETIRPEPSRFLLELPQDDLAWETIRKVVSAEERMTKGQSHLATIRAQLAKAKGEG</sequence>
<keyword evidence="4 11" id="KW-0378">Hydrolase</keyword>
<dbReference type="GO" id="GO:0000725">
    <property type="term" value="P:recombinational repair"/>
    <property type="evidence" value="ECO:0007669"/>
    <property type="project" value="TreeGrafter"/>
</dbReference>
<dbReference type="InterPro" id="IPR027417">
    <property type="entry name" value="P-loop_NTPase"/>
</dbReference>
<dbReference type="Gene3D" id="1.10.10.160">
    <property type="match status" value="1"/>
</dbReference>
<keyword evidence="3 11" id="KW-0547">Nucleotide-binding</keyword>
<dbReference type="InterPro" id="IPR000212">
    <property type="entry name" value="DNA_helicase_UvrD/REP"/>
</dbReference>
<dbReference type="RefSeq" id="WP_131866548.1">
    <property type="nucleotide sequence ID" value="NZ_SMCR01000008.1"/>
</dbReference>
<evidence type="ECO:0000256" key="2">
    <source>
        <dbReference type="ARBA" id="ARBA00022705"/>
    </source>
</evidence>
<keyword evidence="2 11" id="KW-0235">DNA replication</keyword>
<dbReference type="NCBIfam" id="TIGR01074">
    <property type="entry name" value="rep"/>
    <property type="match status" value="1"/>
</dbReference>
<name>A0A4R3YLS1_9GAMM</name>
<dbReference type="AlphaFoldDB" id="A0A4R3YLS1"/>
<keyword evidence="6 11" id="KW-0067">ATP-binding</keyword>
<dbReference type="GO" id="GO:0003697">
    <property type="term" value="F:single-stranded DNA binding"/>
    <property type="evidence" value="ECO:0007669"/>
    <property type="project" value="UniProtKB-UniRule"/>
</dbReference>
<comment type="function">
    <text evidence="11">Rep helicase is a single-stranded DNA-dependent ATPase involved in DNA replication; it can initiate unwinding at a nick in the DNA. It binds to the single-stranded DNA and acts in a progressive fashion along the DNA in the 3' to 5' direction.</text>
</comment>
<keyword evidence="8 11" id="KW-0413">Isomerase</keyword>
<comment type="subunit">
    <text evidence="11">Homodimer.</text>
</comment>
<dbReference type="NCBIfam" id="NF008172">
    <property type="entry name" value="PRK10919.1"/>
    <property type="match status" value="1"/>
</dbReference>
<evidence type="ECO:0000259" key="13">
    <source>
        <dbReference type="PROSITE" id="PS51198"/>
    </source>
</evidence>
<feature type="domain" description="UvrD-like helicase C-terminal" evidence="14">
    <location>
        <begin position="281"/>
        <end position="562"/>
    </location>
</feature>
<evidence type="ECO:0000259" key="14">
    <source>
        <dbReference type="PROSITE" id="PS51217"/>
    </source>
</evidence>
<evidence type="ECO:0000256" key="11">
    <source>
        <dbReference type="HAMAP-Rule" id="MF_01920"/>
    </source>
</evidence>
<dbReference type="PROSITE" id="PS51198">
    <property type="entry name" value="UVRD_HELICASE_ATP_BIND"/>
    <property type="match status" value="1"/>
</dbReference>
<evidence type="ECO:0000313" key="15">
    <source>
        <dbReference type="EMBL" id="TCV93745.1"/>
    </source>
</evidence>
<protein>
    <recommendedName>
        <fullName evidence="11">ATP-dependent DNA helicase Rep</fullName>
        <ecNumber evidence="11">5.6.2.4</ecNumber>
    </recommendedName>
    <alternativeName>
        <fullName evidence="11">DNA 3'-5' helicase Rep</fullName>
    </alternativeName>
</protein>
<dbReference type="InterPro" id="IPR013986">
    <property type="entry name" value="DExx_box_DNA_helicase_dom_sf"/>
</dbReference>
<comment type="catalytic activity">
    <reaction evidence="9 11">
        <text>Couples ATP hydrolysis with the unwinding of duplex DNA by translocating in the 3'-5' direction.</text>
        <dbReference type="EC" id="5.6.2.4"/>
    </reaction>
</comment>
<dbReference type="GO" id="GO:0016887">
    <property type="term" value="F:ATP hydrolysis activity"/>
    <property type="evidence" value="ECO:0007669"/>
    <property type="project" value="RHEA"/>
</dbReference>
<evidence type="ECO:0000256" key="10">
    <source>
        <dbReference type="ARBA" id="ARBA00048988"/>
    </source>
</evidence>
<proteinExistence type="inferred from homology"/>
<dbReference type="OrthoDB" id="9806690at2"/>
<dbReference type="GO" id="GO:0005829">
    <property type="term" value="C:cytosol"/>
    <property type="evidence" value="ECO:0007669"/>
    <property type="project" value="TreeGrafter"/>
</dbReference>
<dbReference type="CDD" id="cd17932">
    <property type="entry name" value="DEXQc_UvrD"/>
    <property type="match status" value="1"/>
</dbReference>
<evidence type="ECO:0000256" key="6">
    <source>
        <dbReference type="ARBA" id="ARBA00022840"/>
    </source>
</evidence>
<comment type="catalytic activity">
    <reaction evidence="10 11">
        <text>ATP + H2O = ADP + phosphate + H(+)</text>
        <dbReference type="Rhea" id="RHEA:13065"/>
        <dbReference type="ChEBI" id="CHEBI:15377"/>
        <dbReference type="ChEBI" id="CHEBI:15378"/>
        <dbReference type="ChEBI" id="CHEBI:30616"/>
        <dbReference type="ChEBI" id="CHEBI:43474"/>
        <dbReference type="ChEBI" id="CHEBI:456216"/>
        <dbReference type="EC" id="5.6.2.4"/>
    </reaction>
</comment>
<dbReference type="GO" id="GO:0043138">
    <property type="term" value="F:3'-5' DNA helicase activity"/>
    <property type="evidence" value="ECO:0007669"/>
    <property type="project" value="UniProtKB-UniRule"/>
</dbReference>
<feature type="binding site" evidence="11">
    <location>
        <position position="278"/>
    </location>
    <ligand>
        <name>ATP</name>
        <dbReference type="ChEBI" id="CHEBI:30616"/>
    </ligand>
</feature>
<gene>
    <name evidence="11" type="primary">rep</name>
    <name evidence="15" type="ORF">EDC52_108132</name>
</gene>
<comment type="similarity">
    <text evidence="1 11">Belongs to the helicase family. UvrD subfamily.</text>
</comment>
<comment type="caution">
    <text evidence="15">The sequence shown here is derived from an EMBL/GenBank/DDBJ whole genome shotgun (WGS) entry which is preliminary data.</text>
</comment>
<evidence type="ECO:0000256" key="1">
    <source>
        <dbReference type="ARBA" id="ARBA00009922"/>
    </source>
</evidence>